<proteinExistence type="predicted"/>
<gene>
    <name evidence="2" type="ORF">SAMN05192546_103196</name>
</gene>
<evidence type="ECO:0000313" key="2">
    <source>
        <dbReference type="EMBL" id="SDY63104.1"/>
    </source>
</evidence>
<accession>A0A1H3LGP2</accession>
<organism evidence="2 3">
    <name type="scientific">Tindallia californiensis</name>
    <dbReference type="NCBI Taxonomy" id="159292"/>
    <lineage>
        <taxon>Bacteria</taxon>
        <taxon>Bacillati</taxon>
        <taxon>Bacillota</taxon>
        <taxon>Clostridia</taxon>
        <taxon>Peptostreptococcales</taxon>
        <taxon>Tindalliaceae</taxon>
        <taxon>Tindallia</taxon>
    </lineage>
</organism>
<dbReference type="STRING" id="159292.SAMN05192546_103196"/>
<dbReference type="OrthoDB" id="9796740at2"/>
<keyword evidence="3" id="KW-1185">Reference proteome</keyword>
<dbReference type="AlphaFoldDB" id="A0A1H3LGP2"/>
<sequence length="115" mass="13404">MTINETMMRVQYQNSQPSVSSAKDMDSKEKERLMAACREFESIFLHMMIRQMRDTVPDNSLIEKSHAREIFEDLHDEELAKNMAKGQGVGLAQQMYQQLSRHVEPVKEQEESVEI</sequence>
<reference evidence="2 3" key="1">
    <citation type="submission" date="2016-10" db="EMBL/GenBank/DDBJ databases">
        <authorList>
            <person name="de Groot N.N."/>
        </authorList>
    </citation>
    <scope>NUCLEOTIDE SEQUENCE [LARGE SCALE GENOMIC DNA]</scope>
    <source>
        <strain evidence="2 3">APO</strain>
    </source>
</reference>
<dbReference type="PRINTS" id="PR01002">
    <property type="entry name" value="FLGFLGJ"/>
</dbReference>
<feature type="domain" description="Flagellar protein FlgJ N-terminal" evidence="1">
    <location>
        <begin position="51"/>
        <end position="98"/>
    </location>
</feature>
<keyword evidence="2" id="KW-0282">Flagellum</keyword>
<dbReference type="EMBL" id="FNPV01000003">
    <property type="protein sequence ID" value="SDY63104.1"/>
    <property type="molecule type" value="Genomic_DNA"/>
</dbReference>
<evidence type="ECO:0000259" key="1">
    <source>
        <dbReference type="Pfam" id="PF10135"/>
    </source>
</evidence>
<evidence type="ECO:0000313" key="3">
    <source>
        <dbReference type="Proteomes" id="UP000199230"/>
    </source>
</evidence>
<protein>
    <submittedName>
        <fullName evidence="2">Flagellar protein FlgJ</fullName>
    </submittedName>
</protein>
<dbReference type="InterPro" id="IPR019301">
    <property type="entry name" value="Flagellar_prot_FlgJ_N"/>
</dbReference>
<dbReference type="Proteomes" id="UP000199230">
    <property type="component" value="Unassembled WGS sequence"/>
</dbReference>
<keyword evidence="2" id="KW-0969">Cilium</keyword>
<name>A0A1H3LGP2_9FIRM</name>
<dbReference type="RefSeq" id="WP_093311898.1">
    <property type="nucleotide sequence ID" value="NZ_FNPV01000003.1"/>
</dbReference>
<keyword evidence="2" id="KW-0966">Cell projection</keyword>
<dbReference type="Pfam" id="PF10135">
    <property type="entry name" value="Rod-binding"/>
    <property type="match status" value="1"/>
</dbReference>